<dbReference type="SMART" id="SM00240">
    <property type="entry name" value="FHA"/>
    <property type="match status" value="1"/>
</dbReference>
<dbReference type="EMBL" id="JAFBED010000006">
    <property type="protein sequence ID" value="MBM7621255.1"/>
    <property type="molecule type" value="Genomic_DNA"/>
</dbReference>
<comment type="caution">
    <text evidence="3">The sequence shown here is derived from an EMBL/GenBank/DDBJ whole genome shotgun (WGS) entry which is preliminary data.</text>
</comment>
<feature type="transmembrane region" description="Helical" evidence="1">
    <location>
        <begin position="41"/>
        <end position="61"/>
    </location>
</feature>
<name>A0ABS2P2U9_9BACI</name>
<proteinExistence type="predicted"/>
<feature type="transmembrane region" description="Helical" evidence="1">
    <location>
        <begin position="6"/>
        <end position="29"/>
    </location>
</feature>
<feature type="domain" description="FHA" evidence="2">
    <location>
        <begin position="176"/>
        <end position="229"/>
    </location>
</feature>
<dbReference type="InterPro" id="IPR008984">
    <property type="entry name" value="SMAD_FHA_dom_sf"/>
</dbReference>
<feature type="transmembrane region" description="Helical" evidence="1">
    <location>
        <begin position="94"/>
        <end position="113"/>
    </location>
</feature>
<keyword evidence="4" id="KW-1185">Reference proteome</keyword>
<feature type="transmembrane region" description="Helical" evidence="1">
    <location>
        <begin position="67"/>
        <end position="87"/>
    </location>
</feature>
<keyword evidence="1" id="KW-0472">Membrane</keyword>
<keyword evidence="1" id="KW-1133">Transmembrane helix</keyword>
<dbReference type="Pfam" id="PF00498">
    <property type="entry name" value="FHA"/>
    <property type="match status" value="1"/>
</dbReference>
<organism evidence="3 4">
    <name type="scientific">Sutcliffiella tianshenii</name>
    <dbReference type="NCBI Taxonomy" id="1463404"/>
    <lineage>
        <taxon>Bacteria</taxon>
        <taxon>Bacillati</taxon>
        <taxon>Bacillota</taxon>
        <taxon>Bacilli</taxon>
        <taxon>Bacillales</taxon>
        <taxon>Bacillaceae</taxon>
        <taxon>Sutcliffiella</taxon>
    </lineage>
</organism>
<evidence type="ECO:0000259" key="2">
    <source>
        <dbReference type="PROSITE" id="PS50006"/>
    </source>
</evidence>
<evidence type="ECO:0000313" key="4">
    <source>
        <dbReference type="Proteomes" id="UP000737402"/>
    </source>
</evidence>
<evidence type="ECO:0000313" key="3">
    <source>
        <dbReference type="EMBL" id="MBM7621255.1"/>
    </source>
</evidence>
<protein>
    <recommendedName>
        <fullName evidence="2">FHA domain-containing protein</fullName>
    </recommendedName>
</protein>
<keyword evidence="1" id="KW-0812">Transmembrane</keyword>
<accession>A0ABS2P2U9</accession>
<reference evidence="3 4" key="1">
    <citation type="submission" date="2021-01" db="EMBL/GenBank/DDBJ databases">
        <title>Genomic Encyclopedia of Type Strains, Phase IV (KMG-IV): sequencing the most valuable type-strain genomes for metagenomic binning, comparative biology and taxonomic classification.</title>
        <authorList>
            <person name="Goeker M."/>
        </authorList>
    </citation>
    <scope>NUCLEOTIDE SEQUENCE [LARGE SCALE GENOMIC DNA]</scope>
    <source>
        <strain evidence="3 4">DSM 25879</strain>
    </source>
</reference>
<gene>
    <name evidence="3" type="ORF">JOC95_003128</name>
</gene>
<sequence length="263" mass="29378">MVDLFEVLILFMVYVIFMIGIYVLSAYCMFRLGRKFGIGKFWGYMVPFYNMYLIHQCSFLPNNYLLLLLIPFVGPMIWSAIVFGEIAKRLGKDYWIFGLGTALIGIPFFIMALDSSRPQEGAVANLYGVPQQLAVTSPLQEIDHQKDQRFTGSTAFLVGKSGMYQGAVIPIPAEGVVIGRDANLSNIIISEDSVSKSHVRLALHPARFDTVLVQDMGSTHGTFLQERNGAWFPISGEHQLTAATSSMIRIGSSQEIFEIKFEL</sequence>
<dbReference type="PROSITE" id="PS50006">
    <property type="entry name" value="FHA_DOMAIN"/>
    <property type="match status" value="1"/>
</dbReference>
<dbReference type="InterPro" id="IPR000253">
    <property type="entry name" value="FHA_dom"/>
</dbReference>
<dbReference type="CDD" id="cd00060">
    <property type="entry name" value="FHA"/>
    <property type="match status" value="1"/>
</dbReference>
<dbReference type="Proteomes" id="UP000737402">
    <property type="component" value="Unassembled WGS sequence"/>
</dbReference>
<evidence type="ECO:0000256" key="1">
    <source>
        <dbReference type="SAM" id="Phobius"/>
    </source>
</evidence>
<dbReference type="Gene3D" id="2.60.200.20">
    <property type="match status" value="1"/>
</dbReference>
<dbReference type="SUPFAM" id="SSF49879">
    <property type="entry name" value="SMAD/FHA domain"/>
    <property type="match status" value="1"/>
</dbReference>
<dbReference type="RefSeq" id="WP_204418027.1">
    <property type="nucleotide sequence ID" value="NZ_JAFBED010000006.1"/>
</dbReference>